<dbReference type="VEuPathDB" id="MicrosporidiaDB:DI09_336p10"/>
<accession>A0A098VRD4</accession>
<evidence type="ECO:0000259" key="2">
    <source>
        <dbReference type="SMART" id="SM00581"/>
    </source>
</evidence>
<organism evidence="3 4">
    <name type="scientific">Mitosporidium daphniae</name>
    <dbReference type="NCBI Taxonomy" id="1485682"/>
    <lineage>
        <taxon>Eukaryota</taxon>
        <taxon>Fungi</taxon>
        <taxon>Fungi incertae sedis</taxon>
        <taxon>Microsporidia</taxon>
        <taxon>Mitosporidium</taxon>
    </lineage>
</organism>
<dbReference type="OrthoDB" id="10260794at2759"/>
<proteinExistence type="predicted"/>
<dbReference type="PANTHER" id="PTHR12785">
    <property type="entry name" value="SPLICING FACTOR 3B"/>
    <property type="match status" value="1"/>
</dbReference>
<name>A0A098VRD4_9MICR</name>
<dbReference type="InterPro" id="IPR006568">
    <property type="entry name" value="PSP_pro-rich"/>
</dbReference>
<dbReference type="RefSeq" id="XP_013237946.1">
    <property type="nucleotide sequence ID" value="XM_013382492.1"/>
</dbReference>
<dbReference type="SMART" id="SM00581">
    <property type="entry name" value="PSP"/>
    <property type="match status" value="1"/>
</dbReference>
<dbReference type="GeneID" id="25259604"/>
<sequence>LQHAFGTISDAQTVDLEYVPEDSAKAINDEHFKGVFEHFRYDPSLREKELEPHQTIEEMFPDLKQPILQDQDSGEEDTDSQQPLSKKKARKLNRIPLATLKTLFKRPEIIEVHWVDVTSPDPVLLVTLKSLRNTVPVPQHWQQKRKYLAGKRGFVKPPFELPPYIKALGIVDLKAASLAQESSKSLKTKTRQRLVPKLGKISLDYERMHDAFFKHQTKPPMSKFGDLYFEGKEFECKASNIVPGQYSDELRTALAMPHPCAPPWIVNMQRYGPPPKYPHLKVPGVNAPIPVGGQWGYQQGGWGKAPVDEV</sequence>
<dbReference type="Proteomes" id="UP000029725">
    <property type="component" value="Unassembled WGS sequence"/>
</dbReference>
<dbReference type="PANTHER" id="PTHR12785:SF6">
    <property type="entry name" value="SPLICING FACTOR 3B SUBUNIT 2"/>
    <property type="match status" value="1"/>
</dbReference>
<comment type="caution">
    <text evidence="3">The sequence shown here is derived from an EMBL/GenBank/DDBJ whole genome shotgun (WGS) entry which is preliminary data.</text>
</comment>
<reference evidence="3 4" key="1">
    <citation type="submission" date="2014-04" db="EMBL/GenBank/DDBJ databases">
        <title>A new species of microsporidia sheds light on the evolution of extreme parasitism.</title>
        <authorList>
            <person name="Haag K.L."/>
            <person name="James T.Y."/>
            <person name="Larsson R."/>
            <person name="Schaer T.M."/>
            <person name="Refardt D."/>
            <person name="Pombert J.-F."/>
            <person name="Ebert D."/>
        </authorList>
    </citation>
    <scope>NUCLEOTIDE SEQUENCE [LARGE SCALE GENOMIC DNA]</scope>
    <source>
        <strain evidence="3 4">UGP3</strain>
        <tissue evidence="3">Spores</tissue>
    </source>
</reference>
<feature type="region of interest" description="Disordered" evidence="1">
    <location>
        <begin position="69"/>
        <end position="88"/>
    </location>
</feature>
<evidence type="ECO:0000313" key="3">
    <source>
        <dbReference type="EMBL" id="KGG51510.1"/>
    </source>
</evidence>
<dbReference type="InterPro" id="IPR052584">
    <property type="entry name" value="U2_snRNP_Complex_Component"/>
</dbReference>
<dbReference type="InterPro" id="IPR007180">
    <property type="entry name" value="DUF382"/>
</dbReference>
<evidence type="ECO:0000313" key="4">
    <source>
        <dbReference type="Proteomes" id="UP000029725"/>
    </source>
</evidence>
<evidence type="ECO:0000256" key="1">
    <source>
        <dbReference type="SAM" id="MobiDB-lite"/>
    </source>
</evidence>
<dbReference type="Pfam" id="PF04046">
    <property type="entry name" value="PSP"/>
    <property type="match status" value="1"/>
</dbReference>
<feature type="domain" description="PSP proline-rich" evidence="2">
    <location>
        <begin position="238"/>
        <end position="291"/>
    </location>
</feature>
<dbReference type="Pfam" id="PF04037">
    <property type="entry name" value="DUF382"/>
    <property type="match status" value="1"/>
</dbReference>
<keyword evidence="4" id="KW-1185">Reference proteome</keyword>
<protein>
    <recommendedName>
        <fullName evidence="2">PSP proline-rich domain-containing protein</fullName>
    </recommendedName>
</protein>
<feature type="non-terminal residue" evidence="3">
    <location>
        <position position="1"/>
    </location>
</feature>
<gene>
    <name evidence="3" type="ORF">DI09_336p10</name>
</gene>
<dbReference type="GO" id="GO:0005634">
    <property type="term" value="C:nucleus"/>
    <property type="evidence" value="ECO:0007669"/>
    <property type="project" value="InterPro"/>
</dbReference>
<dbReference type="AlphaFoldDB" id="A0A098VRD4"/>
<dbReference type="EMBL" id="JMKJ01000262">
    <property type="protein sequence ID" value="KGG51510.1"/>
    <property type="molecule type" value="Genomic_DNA"/>
</dbReference>
<dbReference type="HOGENOM" id="CLU_014435_3_0_1"/>